<name>A0A2P5Z1S7_9XANT</name>
<protein>
    <recommendedName>
        <fullName evidence="3">KTSC domain-containing protein</fullName>
    </recommendedName>
</protein>
<dbReference type="Proteomes" id="UP000247346">
    <property type="component" value="Unassembled WGS sequence"/>
</dbReference>
<reference evidence="1 2" key="1">
    <citation type="submission" date="2016-08" db="EMBL/GenBank/DDBJ databases">
        <authorList>
            <person name="Seilhamer J.J."/>
        </authorList>
    </citation>
    <scope>NUCLEOTIDE SEQUENCE [LARGE SCALE GENOMIC DNA]</scope>
    <source>
        <strain evidence="1 2">CFBP4641</strain>
    </source>
</reference>
<dbReference type="GeneID" id="93880738"/>
<dbReference type="OrthoDB" id="7775479at2"/>
<organism evidence="1 2">
    <name type="scientific">Xanthomonas sacchari</name>
    <dbReference type="NCBI Taxonomy" id="56458"/>
    <lineage>
        <taxon>Bacteria</taxon>
        <taxon>Pseudomonadati</taxon>
        <taxon>Pseudomonadota</taxon>
        <taxon>Gammaproteobacteria</taxon>
        <taxon>Lysobacterales</taxon>
        <taxon>Lysobacteraceae</taxon>
        <taxon>Xanthomonas</taxon>
    </lineage>
</organism>
<proteinExistence type="predicted"/>
<dbReference type="AlphaFoldDB" id="A0A2P5Z1S7"/>
<sequence length="75" mass="8532">MHRYGNRSGHAGVVAYDSGPDWIVLRFADGATYRYDRQHPGLLHVMEMQRLAAAGRGLTTYLNQHVRDDYAARLD</sequence>
<dbReference type="EMBL" id="MDEK01000013">
    <property type="protein sequence ID" value="PPU81439.1"/>
    <property type="molecule type" value="Genomic_DNA"/>
</dbReference>
<evidence type="ECO:0008006" key="3">
    <source>
        <dbReference type="Google" id="ProtNLM"/>
    </source>
</evidence>
<evidence type="ECO:0000313" key="1">
    <source>
        <dbReference type="EMBL" id="PPU81439.1"/>
    </source>
</evidence>
<comment type="caution">
    <text evidence="1">The sequence shown here is derived from an EMBL/GenBank/DDBJ whole genome shotgun (WGS) entry which is preliminary data.</text>
</comment>
<dbReference type="STRING" id="56458.SB85_15410"/>
<evidence type="ECO:0000313" key="2">
    <source>
        <dbReference type="Proteomes" id="UP000247346"/>
    </source>
</evidence>
<gene>
    <name evidence="1" type="ORF">XsacCFBP4641_14515</name>
</gene>
<dbReference type="RefSeq" id="WP_010340432.1">
    <property type="nucleotide sequence ID" value="NZ_CP132343.1"/>
</dbReference>
<accession>A0A2P5Z1S7</accession>